<reference evidence="3" key="1">
    <citation type="journal article" date="2023" name="Mol. Phylogenet. Evol.">
        <title>Genome-scale phylogeny and comparative genomics of the fungal order Sordariales.</title>
        <authorList>
            <person name="Hensen N."/>
            <person name="Bonometti L."/>
            <person name="Westerberg I."/>
            <person name="Brannstrom I.O."/>
            <person name="Guillou S."/>
            <person name="Cros-Aarteil S."/>
            <person name="Calhoun S."/>
            <person name="Haridas S."/>
            <person name="Kuo A."/>
            <person name="Mondo S."/>
            <person name="Pangilinan J."/>
            <person name="Riley R."/>
            <person name="LaButti K."/>
            <person name="Andreopoulos B."/>
            <person name="Lipzen A."/>
            <person name="Chen C."/>
            <person name="Yan M."/>
            <person name="Daum C."/>
            <person name="Ng V."/>
            <person name="Clum A."/>
            <person name="Steindorff A."/>
            <person name="Ohm R.A."/>
            <person name="Martin F."/>
            <person name="Silar P."/>
            <person name="Natvig D.O."/>
            <person name="Lalanne C."/>
            <person name="Gautier V."/>
            <person name="Ament-Velasquez S.L."/>
            <person name="Kruys A."/>
            <person name="Hutchinson M.I."/>
            <person name="Powell A.J."/>
            <person name="Barry K."/>
            <person name="Miller A.N."/>
            <person name="Grigoriev I.V."/>
            <person name="Debuchy R."/>
            <person name="Gladieux P."/>
            <person name="Hiltunen Thoren M."/>
            <person name="Johannesson H."/>
        </authorList>
    </citation>
    <scope>NUCLEOTIDE SEQUENCE</scope>
    <source>
        <strain evidence="3">CBS 990.96</strain>
    </source>
</reference>
<feature type="chain" id="PRO_5043022776" evidence="2">
    <location>
        <begin position="17"/>
        <end position="158"/>
    </location>
</feature>
<accession>A0AAN7BNV8</accession>
<dbReference type="AlphaFoldDB" id="A0AAN7BNV8"/>
<name>A0AAN7BNV8_9PEZI</name>
<evidence type="ECO:0000256" key="1">
    <source>
        <dbReference type="SAM" id="Phobius"/>
    </source>
</evidence>
<comment type="caution">
    <text evidence="3">The sequence shown here is derived from an EMBL/GenBank/DDBJ whole genome shotgun (WGS) entry which is preliminary data.</text>
</comment>
<feature type="signal peptide" evidence="2">
    <location>
        <begin position="1"/>
        <end position="16"/>
    </location>
</feature>
<evidence type="ECO:0000256" key="2">
    <source>
        <dbReference type="SAM" id="SignalP"/>
    </source>
</evidence>
<keyword evidence="4" id="KW-1185">Reference proteome</keyword>
<organism evidence="3 4">
    <name type="scientific">Podospora fimiseda</name>
    <dbReference type="NCBI Taxonomy" id="252190"/>
    <lineage>
        <taxon>Eukaryota</taxon>
        <taxon>Fungi</taxon>
        <taxon>Dikarya</taxon>
        <taxon>Ascomycota</taxon>
        <taxon>Pezizomycotina</taxon>
        <taxon>Sordariomycetes</taxon>
        <taxon>Sordariomycetidae</taxon>
        <taxon>Sordariales</taxon>
        <taxon>Podosporaceae</taxon>
        <taxon>Podospora</taxon>
    </lineage>
</organism>
<keyword evidence="1" id="KW-1133">Transmembrane helix</keyword>
<dbReference type="Proteomes" id="UP001301958">
    <property type="component" value="Unassembled WGS sequence"/>
</dbReference>
<keyword evidence="1" id="KW-0812">Transmembrane</keyword>
<protein>
    <submittedName>
        <fullName evidence="3">Uncharacterized protein</fullName>
    </submittedName>
</protein>
<evidence type="ECO:0000313" key="4">
    <source>
        <dbReference type="Proteomes" id="UP001301958"/>
    </source>
</evidence>
<proteinExistence type="predicted"/>
<dbReference type="EMBL" id="MU865341">
    <property type="protein sequence ID" value="KAK4226824.1"/>
    <property type="molecule type" value="Genomic_DNA"/>
</dbReference>
<sequence length="158" mass="17771">MILAFFFPLSPGLVLAGCKGQMNHFYFFVYDFYLFSCFFLPSLVVVGLSCFSSLSFSCLSPAFPPQTRPRQIISSPLPLSQDLSPGHRIPSNASSLGCRLGGQHRSFGIYFQAIILPQFWRKQHTETPGLSLSLSQRELEQYFHTETSINSLQLSLVH</sequence>
<reference evidence="3" key="2">
    <citation type="submission" date="2023-05" db="EMBL/GenBank/DDBJ databases">
        <authorList>
            <consortium name="Lawrence Berkeley National Laboratory"/>
            <person name="Steindorff A."/>
            <person name="Hensen N."/>
            <person name="Bonometti L."/>
            <person name="Westerberg I."/>
            <person name="Brannstrom I.O."/>
            <person name="Guillou S."/>
            <person name="Cros-Aarteil S."/>
            <person name="Calhoun S."/>
            <person name="Haridas S."/>
            <person name="Kuo A."/>
            <person name="Mondo S."/>
            <person name="Pangilinan J."/>
            <person name="Riley R."/>
            <person name="Labutti K."/>
            <person name="Andreopoulos B."/>
            <person name="Lipzen A."/>
            <person name="Chen C."/>
            <person name="Yanf M."/>
            <person name="Daum C."/>
            <person name="Ng V."/>
            <person name="Clum A."/>
            <person name="Ohm R."/>
            <person name="Martin F."/>
            <person name="Silar P."/>
            <person name="Natvig D."/>
            <person name="Lalanne C."/>
            <person name="Gautier V."/>
            <person name="Ament-Velasquez S.L."/>
            <person name="Kruys A."/>
            <person name="Hutchinson M.I."/>
            <person name="Powell A.J."/>
            <person name="Barry K."/>
            <person name="Miller A.N."/>
            <person name="Grigoriev I.V."/>
            <person name="Debuchy R."/>
            <person name="Gladieux P."/>
            <person name="Thoren M.H."/>
            <person name="Johannesson H."/>
        </authorList>
    </citation>
    <scope>NUCLEOTIDE SEQUENCE</scope>
    <source>
        <strain evidence="3">CBS 990.96</strain>
    </source>
</reference>
<evidence type="ECO:0000313" key="3">
    <source>
        <dbReference type="EMBL" id="KAK4226824.1"/>
    </source>
</evidence>
<keyword evidence="1" id="KW-0472">Membrane</keyword>
<keyword evidence="2" id="KW-0732">Signal</keyword>
<feature type="transmembrane region" description="Helical" evidence="1">
    <location>
        <begin position="32"/>
        <end position="59"/>
    </location>
</feature>
<gene>
    <name evidence="3" type="ORF">QBC38DRAFT_215709</name>
</gene>